<feature type="transmembrane region" description="Helical" evidence="8">
    <location>
        <begin position="234"/>
        <end position="254"/>
    </location>
</feature>
<keyword evidence="7 8" id="KW-0472">Membrane</keyword>
<evidence type="ECO:0000259" key="9">
    <source>
        <dbReference type="Pfam" id="PF01061"/>
    </source>
</evidence>
<dbReference type="PANTHER" id="PTHR30413">
    <property type="entry name" value="INNER MEMBRANE TRANSPORT PERMEASE"/>
    <property type="match status" value="1"/>
</dbReference>
<accession>A0ABU9HEG6</accession>
<dbReference type="Pfam" id="PF01061">
    <property type="entry name" value="ABC2_membrane"/>
    <property type="match status" value="1"/>
</dbReference>
<name>A0ABU9HEG6_9GAMM</name>
<reference evidence="10 11" key="1">
    <citation type="submission" date="2024-02" db="EMBL/GenBank/DDBJ databases">
        <title>Bacteria isolated from the canopy kelp, Nereocystis luetkeana.</title>
        <authorList>
            <person name="Pfister C.A."/>
            <person name="Younker I.T."/>
            <person name="Light S.H."/>
        </authorList>
    </citation>
    <scope>NUCLEOTIDE SEQUENCE [LARGE SCALE GENOMIC DNA]</scope>
    <source>
        <strain evidence="10 11">TI.2.07</strain>
    </source>
</reference>
<comment type="caution">
    <text evidence="10">The sequence shown here is derived from an EMBL/GenBank/DDBJ whole genome shotgun (WGS) entry which is preliminary data.</text>
</comment>
<keyword evidence="5 8" id="KW-0812">Transmembrane</keyword>
<evidence type="ECO:0000313" key="10">
    <source>
        <dbReference type="EMBL" id="MEL0660271.1"/>
    </source>
</evidence>
<feature type="transmembrane region" description="Helical" evidence="8">
    <location>
        <begin position="33"/>
        <end position="56"/>
    </location>
</feature>
<protein>
    <submittedName>
        <fullName evidence="10">ABC transporter permease</fullName>
    </submittedName>
</protein>
<dbReference type="EMBL" id="JBAKBA010000037">
    <property type="protein sequence ID" value="MEL0660271.1"/>
    <property type="molecule type" value="Genomic_DNA"/>
</dbReference>
<feature type="transmembrane region" description="Helical" evidence="8">
    <location>
        <begin position="148"/>
        <end position="171"/>
    </location>
</feature>
<evidence type="ECO:0000256" key="8">
    <source>
        <dbReference type="SAM" id="Phobius"/>
    </source>
</evidence>
<keyword evidence="4" id="KW-1003">Cell membrane</keyword>
<dbReference type="Proteomes" id="UP001366060">
    <property type="component" value="Unassembled WGS sequence"/>
</dbReference>
<evidence type="ECO:0000256" key="7">
    <source>
        <dbReference type="ARBA" id="ARBA00023136"/>
    </source>
</evidence>
<comment type="subcellular location">
    <subcellularLocation>
        <location evidence="1">Cell inner membrane</location>
        <topology evidence="1">Multi-pass membrane protein</topology>
    </subcellularLocation>
</comment>
<evidence type="ECO:0000256" key="2">
    <source>
        <dbReference type="ARBA" id="ARBA00007783"/>
    </source>
</evidence>
<organism evidence="10 11">
    <name type="scientific">Psychromonas arctica</name>
    <dbReference type="NCBI Taxonomy" id="168275"/>
    <lineage>
        <taxon>Bacteria</taxon>
        <taxon>Pseudomonadati</taxon>
        <taxon>Pseudomonadota</taxon>
        <taxon>Gammaproteobacteria</taxon>
        <taxon>Alteromonadales</taxon>
        <taxon>Psychromonadaceae</taxon>
        <taxon>Psychromonas</taxon>
    </lineage>
</organism>
<evidence type="ECO:0000256" key="6">
    <source>
        <dbReference type="ARBA" id="ARBA00022989"/>
    </source>
</evidence>
<keyword evidence="3" id="KW-0813">Transport</keyword>
<evidence type="ECO:0000256" key="1">
    <source>
        <dbReference type="ARBA" id="ARBA00004429"/>
    </source>
</evidence>
<feature type="transmembrane region" description="Helical" evidence="8">
    <location>
        <begin position="178"/>
        <end position="196"/>
    </location>
</feature>
<proteinExistence type="inferred from homology"/>
<feature type="transmembrane region" description="Helical" evidence="8">
    <location>
        <begin position="107"/>
        <end position="136"/>
    </location>
</feature>
<keyword evidence="6 8" id="KW-1133">Transmembrane helix</keyword>
<evidence type="ECO:0000313" key="11">
    <source>
        <dbReference type="Proteomes" id="UP001366060"/>
    </source>
</evidence>
<evidence type="ECO:0000256" key="4">
    <source>
        <dbReference type="ARBA" id="ARBA00022475"/>
    </source>
</evidence>
<sequence length="262" mass="29891">MASVQKRSTLKVWGDVIFAIFLREIKSQSTDKIGLTWSVISPLIMIGGMTAIRTFASGNGDTHGMPTMFFMVYGLILVQFFLMILNKSSAALQKNKPLYAFRQVQPISSILAISFFELLVKIFVVLTIVLICFVLKIDIYVHDAISVILNFFKVWLLGVSIGTVFGLAYCYIPELKKVQILLSRPLFFISGIFFSLQDIPREYWHYLDWNPLLHAVELTRYAAYPSYGHEGVSYFFLDMCVLVSVFFALACYHVSWKQAISR</sequence>
<dbReference type="InterPro" id="IPR013525">
    <property type="entry name" value="ABC2_TM"/>
</dbReference>
<dbReference type="RefSeq" id="WP_341628738.1">
    <property type="nucleotide sequence ID" value="NZ_JBAKBA010000037.1"/>
</dbReference>
<feature type="domain" description="ABC-2 type transporter transmembrane" evidence="9">
    <location>
        <begin position="17"/>
        <end position="222"/>
    </location>
</feature>
<evidence type="ECO:0000256" key="5">
    <source>
        <dbReference type="ARBA" id="ARBA00022692"/>
    </source>
</evidence>
<dbReference type="PANTHER" id="PTHR30413:SF8">
    <property type="entry name" value="TRANSPORT PERMEASE PROTEIN"/>
    <property type="match status" value="1"/>
</dbReference>
<feature type="transmembrane region" description="Helical" evidence="8">
    <location>
        <begin position="68"/>
        <end position="86"/>
    </location>
</feature>
<comment type="similarity">
    <text evidence="2">Belongs to the ABC-2 integral membrane protein family.</text>
</comment>
<keyword evidence="11" id="KW-1185">Reference proteome</keyword>
<gene>
    <name evidence="10" type="ORF">V6255_14125</name>
</gene>
<evidence type="ECO:0000256" key="3">
    <source>
        <dbReference type="ARBA" id="ARBA00022448"/>
    </source>
</evidence>